<reference evidence="1" key="1">
    <citation type="journal article" date="2023" name="Mol. Phylogenet. Evol.">
        <title>Genome-scale phylogeny and comparative genomics of the fungal order Sordariales.</title>
        <authorList>
            <person name="Hensen N."/>
            <person name="Bonometti L."/>
            <person name="Westerberg I."/>
            <person name="Brannstrom I.O."/>
            <person name="Guillou S."/>
            <person name="Cros-Aarteil S."/>
            <person name="Calhoun S."/>
            <person name="Haridas S."/>
            <person name="Kuo A."/>
            <person name="Mondo S."/>
            <person name="Pangilinan J."/>
            <person name="Riley R."/>
            <person name="LaButti K."/>
            <person name="Andreopoulos B."/>
            <person name="Lipzen A."/>
            <person name="Chen C."/>
            <person name="Yan M."/>
            <person name="Daum C."/>
            <person name="Ng V."/>
            <person name="Clum A."/>
            <person name="Steindorff A."/>
            <person name="Ohm R.A."/>
            <person name="Martin F."/>
            <person name="Silar P."/>
            <person name="Natvig D.O."/>
            <person name="Lalanne C."/>
            <person name="Gautier V."/>
            <person name="Ament-Velasquez S.L."/>
            <person name="Kruys A."/>
            <person name="Hutchinson M.I."/>
            <person name="Powell A.J."/>
            <person name="Barry K."/>
            <person name="Miller A.N."/>
            <person name="Grigoriev I.V."/>
            <person name="Debuchy R."/>
            <person name="Gladieux P."/>
            <person name="Hiltunen Thoren M."/>
            <person name="Johannesson H."/>
        </authorList>
    </citation>
    <scope>NUCLEOTIDE SEQUENCE</scope>
    <source>
        <strain evidence="1">CBS 892.96</strain>
    </source>
</reference>
<dbReference type="EMBL" id="MU866160">
    <property type="protein sequence ID" value="KAK4177595.1"/>
    <property type="molecule type" value="Genomic_DNA"/>
</dbReference>
<dbReference type="AlphaFoldDB" id="A0AAN7A924"/>
<dbReference type="Proteomes" id="UP001302321">
    <property type="component" value="Unassembled WGS sequence"/>
</dbReference>
<organism evidence="1 2">
    <name type="scientific">Triangularia setosa</name>
    <dbReference type="NCBI Taxonomy" id="2587417"/>
    <lineage>
        <taxon>Eukaryota</taxon>
        <taxon>Fungi</taxon>
        <taxon>Dikarya</taxon>
        <taxon>Ascomycota</taxon>
        <taxon>Pezizomycotina</taxon>
        <taxon>Sordariomycetes</taxon>
        <taxon>Sordariomycetidae</taxon>
        <taxon>Sordariales</taxon>
        <taxon>Podosporaceae</taxon>
        <taxon>Triangularia</taxon>
    </lineage>
</organism>
<evidence type="ECO:0000313" key="1">
    <source>
        <dbReference type="EMBL" id="KAK4177595.1"/>
    </source>
</evidence>
<keyword evidence="2" id="KW-1185">Reference proteome</keyword>
<name>A0AAN7A924_9PEZI</name>
<sequence length="81" mass="9326">MHAYQGVVCFLFAFLGNNRAGLIKIRSIIDFGKGASIDTWFQSLVLFLFQLPSHRYLFRRFPSFAVSLLHAMSWSSMYEAT</sequence>
<protein>
    <submittedName>
        <fullName evidence="1">Uncharacterized protein</fullName>
    </submittedName>
</protein>
<evidence type="ECO:0000313" key="2">
    <source>
        <dbReference type="Proteomes" id="UP001302321"/>
    </source>
</evidence>
<gene>
    <name evidence="1" type="ORF">QBC36DRAFT_326682</name>
</gene>
<reference evidence="1" key="2">
    <citation type="submission" date="2023-05" db="EMBL/GenBank/DDBJ databases">
        <authorList>
            <consortium name="Lawrence Berkeley National Laboratory"/>
            <person name="Steindorff A."/>
            <person name="Hensen N."/>
            <person name="Bonometti L."/>
            <person name="Westerberg I."/>
            <person name="Brannstrom I.O."/>
            <person name="Guillou S."/>
            <person name="Cros-Aarteil S."/>
            <person name="Calhoun S."/>
            <person name="Haridas S."/>
            <person name="Kuo A."/>
            <person name="Mondo S."/>
            <person name="Pangilinan J."/>
            <person name="Riley R."/>
            <person name="Labutti K."/>
            <person name="Andreopoulos B."/>
            <person name="Lipzen A."/>
            <person name="Chen C."/>
            <person name="Yanf M."/>
            <person name="Daum C."/>
            <person name="Ng V."/>
            <person name="Clum A."/>
            <person name="Ohm R."/>
            <person name="Martin F."/>
            <person name="Silar P."/>
            <person name="Natvig D."/>
            <person name="Lalanne C."/>
            <person name="Gautier V."/>
            <person name="Ament-Velasquez S.L."/>
            <person name="Kruys A."/>
            <person name="Hutchinson M.I."/>
            <person name="Powell A.J."/>
            <person name="Barry K."/>
            <person name="Miller A.N."/>
            <person name="Grigoriev I.V."/>
            <person name="Debuchy R."/>
            <person name="Gladieux P."/>
            <person name="Thoren M.H."/>
            <person name="Johannesson H."/>
        </authorList>
    </citation>
    <scope>NUCLEOTIDE SEQUENCE</scope>
    <source>
        <strain evidence="1">CBS 892.96</strain>
    </source>
</reference>
<accession>A0AAN7A924</accession>
<comment type="caution">
    <text evidence="1">The sequence shown here is derived from an EMBL/GenBank/DDBJ whole genome shotgun (WGS) entry which is preliminary data.</text>
</comment>
<proteinExistence type="predicted"/>